<sequence length="31" mass="4097">MKKVLYRFYLDFEKEENWVMIWERKKKSAHY</sequence>
<evidence type="ECO:0000313" key="1">
    <source>
        <dbReference type="EMBL" id="MDQ0415064.1"/>
    </source>
</evidence>
<name>A0ABU0FYS6_9BACI</name>
<protein>
    <submittedName>
        <fullName evidence="1">Uncharacterized protein</fullName>
    </submittedName>
</protein>
<evidence type="ECO:0000313" key="2">
    <source>
        <dbReference type="Proteomes" id="UP001242313"/>
    </source>
</evidence>
<accession>A0ABU0FYS6</accession>
<dbReference type="Proteomes" id="UP001242313">
    <property type="component" value="Unassembled WGS sequence"/>
</dbReference>
<gene>
    <name evidence="1" type="ORF">J2S25_003287</name>
</gene>
<keyword evidence="2" id="KW-1185">Reference proteome</keyword>
<comment type="caution">
    <text evidence="1">The sequence shown here is derived from an EMBL/GenBank/DDBJ whole genome shotgun (WGS) entry which is preliminary data.</text>
</comment>
<dbReference type="EMBL" id="JAUSUN010000025">
    <property type="protein sequence ID" value="MDQ0415064.1"/>
    <property type="molecule type" value="Genomic_DNA"/>
</dbReference>
<reference evidence="1 2" key="1">
    <citation type="submission" date="2023-07" db="EMBL/GenBank/DDBJ databases">
        <title>Genomic Encyclopedia of Type Strains, Phase IV (KMG-IV): sequencing the most valuable type-strain genomes for metagenomic binning, comparative biology and taxonomic classification.</title>
        <authorList>
            <person name="Goeker M."/>
        </authorList>
    </citation>
    <scope>NUCLEOTIDE SEQUENCE [LARGE SCALE GENOMIC DNA]</scope>
    <source>
        <strain evidence="1 2">DSM 19598</strain>
    </source>
</reference>
<proteinExistence type="predicted"/>
<organism evidence="1 2">
    <name type="scientific">Mesobacillus stamsii</name>
    <dbReference type="NCBI Taxonomy" id="225347"/>
    <lineage>
        <taxon>Bacteria</taxon>
        <taxon>Bacillati</taxon>
        <taxon>Bacillota</taxon>
        <taxon>Bacilli</taxon>
        <taxon>Bacillales</taxon>
        <taxon>Bacillaceae</taxon>
        <taxon>Mesobacillus</taxon>
    </lineage>
</organism>